<dbReference type="InterPro" id="IPR007865">
    <property type="entry name" value="Aminopep_P_N"/>
</dbReference>
<organism evidence="9 10">
    <name type="scientific">Clostridium disporicum</name>
    <dbReference type="NCBI Taxonomy" id="84024"/>
    <lineage>
        <taxon>Bacteria</taxon>
        <taxon>Bacillati</taxon>
        <taxon>Bacillota</taxon>
        <taxon>Clostridia</taxon>
        <taxon>Eubacteriales</taxon>
        <taxon>Clostridiaceae</taxon>
        <taxon>Clostridium</taxon>
    </lineage>
</organism>
<reference evidence="9 10" key="1">
    <citation type="submission" date="2015-09" db="EMBL/GenBank/DDBJ databases">
        <authorList>
            <consortium name="Pathogen Informatics"/>
        </authorList>
    </citation>
    <scope>NUCLEOTIDE SEQUENCE [LARGE SCALE GENOMIC DNA]</scope>
    <source>
        <strain evidence="9 10">2789STDY5834856</strain>
    </source>
</reference>
<dbReference type="RefSeq" id="WP_055265125.1">
    <property type="nucleotide sequence ID" value="NZ_CABIXQ010000008.1"/>
</dbReference>
<dbReference type="Pfam" id="PF05195">
    <property type="entry name" value="AMP_N"/>
    <property type="match status" value="1"/>
</dbReference>
<dbReference type="SMART" id="SM01011">
    <property type="entry name" value="AMP_N"/>
    <property type="match status" value="1"/>
</dbReference>
<dbReference type="OrthoDB" id="9806388at2"/>
<evidence type="ECO:0000313" key="9">
    <source>
        <dbReference type="EMBL" id="CUO36808.1"/>
    </source>
</evidence>
<proteinExistence type="inferred from homology"/>
<dbReference type="InterPro" id="IPR029149">
    <property type="entry name" value="Creatin/AminoP/Spt16_N"/>
</dbReference>
<sequence length="420" mass="47706">MKADFFKNNRKRLFEKIKDNSIVILFAGNAPKKTADEAYPFTPNRNFYYSTGISEENHILVMSKVGGSEKSTLFIKDIDPDLERWIGKSIRKDEATEISGIEDVKFKSQFDSEIHRLLCLKEEVNLYLDLERDSISSTSSIANEFAKDIISKYPQVMIKNIFSIFGELRLVKSEEEVDNIKKAISITIEGIEALMKNSKAGIKEYQLESYFDFVCKNNGVKDFAFKTIAAAGKNAATLHYVANDSELKDGDLIQFDLGAQYNFYNADISRAFPVNGKFTERQKAVYNAVLKVNEEIINDIKPGKTFRDINKKATDLIAEECIKLGLIKEKSEVSKYYFHSIGHSLGLDTHDLETPHRDITFKEGVVYTVEPGIYIEEENMGIRIEDDILVTKDGVVNLTSGMIKTVEEIETFMAKYNNNI</sequence>
<dbReference type="GO" id="GO:0005829">
    <property type="term" value="C:cytosol"/>
    <property type="evidence" value="ECO:0007669"/>
    <property type="project" value="TreeGrafter"/>
</dbReference>
<dbReference type="AlphaFoldDB" id="A0A174EJ94"/>
<comment type="catalytic activity">
    <reaction evidence="1">
        <text>Release of any N-terminal amino acid, including proline, that is linked to proline, even from a dipeptide or tripeptide.</text>
        <dbReference type="EC" id="3.4.11.9"/>
    </reaction>
</comment>
<feature type="domain" description="Aminopeptidase P N-terminal" evidence="8">
    <location>
        <begin position="1"/>
        <end position="133"/>
    </location>
</feature>
<dbReference type="PANTHER" id="PTHR43226">
    <property type="entry name" value="XAA-PRO AMINOPEPTIDASE 3"/>
    <property type="match status" value="1"/>
</dbReference>
<keyword evidence="9" id="KW-0031">Aminopeptidase</keyword>
<evidence type="ECO:0000256" key="6">
    <source>
        <dbReference type="ARBA" id="ARBA00022801"/>
    </source>
</evidence>
<protein>
    <recommendedName>
        <fullName evidence="4">Xaa-Pro aminopeptidase</fullName>
        <ecNumber evidence="4">3.4.11.9</ecNumber>
    </recommendedName>
</protein>
<dbReference type="EMBL" id="CYZX01000008">
    <property type="protein sequence ID" value="CUO36808.1"/>
    <property type="molecule type" value="Genomic_DNA"/>
</dbReference>
<dbReference type="Proteomes" id="UP000095594">
    <property type="component" value="Unassembled WGS sequence"/>
</dbReference>
<evidence type="ECO:0000256" key="4">
    <source>
        <dbReference type="ARBA" id="ARBA00012574"/>
    </source>
</evidence>
<dbReference type="GO" id="GO:0006508">
    <property type="term" value="P:proteolysis"/>
    <property type="evidence" value="ECO:0007669"/>
    <property type="project" value="TreeGrafter"/>
</dbReference>
<dbReference type="PANTHER" id="PTHR43226:SF4">
    <property type="entry name" value="XAA-PRO AMINOPEPTIDASE 3"/>
    <property type="match status" value="1"/>
</dbReference>
<evidence type="ECO:0000256" key="2">
    <source>
        <dbReference type="ARBA" id="ARBA00001936"/>
    </source>
</evidence>
<dbReference type="InterPro" id="IPR036005">
    <property type="entry name" value="Creatinase/aminopeptidase-like"/>
</dbReference>
<dbReference type="InterPro" id="IPR000994">
    <property type="entry name" value="Pept_M24"/>
</dbReference>
<keyword evidence="7" id="KW-0464">Manganese</keyword>
<dbReference type="EC" id="3.4.11.9" evidence="4"/>
<dbReference type="Pfam" id="PF00557">
    <property type="entry name" value="Peptidase_M24"/>
    <property type="match status" value="1"/>
</dbReference>
<dbReference type="Gene3D" id="3.90.230.10">
    <property type="entry name" value="Creatinase/methionine aminopeptidase superfamily"/>
    <property type="match status" value="1"/>
</dbReference>
<evidence type="ECO:0000256" key="5">
    <source>
        <dbReference type="ARBA" id="ARBA00022723"/>
    </source>
</evidence>
<evidence type="ECO:0000259" key="8">
    <source>
        <dbReference type="SMART" id="SM01011"/>
    </source>
</evidence>
<keyword evidence="6 9" id="KW-0378">Hydrolase</keyword>
<dbReference type="CDD" id="cd01087">
    <property type="entry name" value="Prolidase"/>
    <property type="match status" value="1"/>
</dbReference>
<name>A0A174EJ94_9CLOT</name>
<accession>A0A174EJ94</accession>
<dbReference type="SUPFAM" id="SSF53092">
    <property type="entry name" value="Creatinase/prolidase N-terminal domain"/>
    <property type="match status" value="1"/>
</dbReference>
<comment type="similarity">
    <text evidence="3">Belongs to the peptidase M24B family.</text>
</comment>
<gene>
    <name evidence="9" type="primary">pepP</name>
    <name evidence="9" type="ORF">ERS852471_01442</name>
</gene>
<evidence type="ECO:0000313" key="10">
    <source>
        <dbReference type="Proteomes" id="UP000095594"/>
    </source>
</evidence>
<keyword evidence="5" id="KW-0479">Metal-binding</keyword>
<evidence type="ECO:0000256" key="1">
    <source>
        <dbReference type="ARBA" id="ARBA00001424"/>
    </source>
</evidence>
<dbReference type="SUPFAM" id="SSF55920">
    <property type="entry name" value="Creatinase/aminopeptidase"/>
    <property type="match status" value="1"/>
</dbReference>
<dbReference type="InterPro" id="IPR052433">
    <property type="entry name" value="X-Pro_dipept-like"/>
</dbReference>
<dbReference type="Gene3D" id="3.40.350.10">
    <property type="entry name" value="Creatinase/prolidase N-terminal domain"/>
    <property type="match status" value="1"/>
</dbReference>
<dbReference type="GO" id="GO:0030145">
    <property type="term" value="F:manganese ion binding"/>
    <property type="evidence" value="ECO:0007669"/>
    <property type="project" value="InterPro"/>
</dbReference>
<keyword evidence="9" id="KW-0645">Protease</keyword>
<evidence type="ECO:0000256" key="3">
    <source>
        <dbReference type="ARBA" id="ARBA00008766"/>
    </source>
</evidence>
<dbReference type="GO" id="GO:0070006">
    <property type="term" value="F:metalloaminopeptidase activity"/>
    <property type="evidence" value="ECO:0007669"/>
    <property type="project" value="InterPro"/>
</dbReference>
<evidence type="ECO:0000256" key="7">
    <source>
        <dbReference type="ARBA" id="ARBA00023211"/>
    </source>
</evidence>
<comment type="cofactor">
    <cofactor evidence="2">
        <name>Mn(2+)</name>
        <dbReference type="ChEBI" id="CHEBI:29035"/>
    </cofactor>
</comment>